<dbReference type="Pfam" id="PF05119">
    <property type="entry name" value="Terminase_4"/>
    <property type="match status" value="1"/>
</dbReference>
<protein>
    <submittedName>
        <fullName evidence="1">Phage terminase small subunit P27 family</fullName>
    </submittedName>
</protein>
<gene>
    <name evidence="1" type="ORF">JHL18_00600</name>
</gene>
<evidence type="ECO:0000313" key="2">
    <source>
        <dbReference type="Proteomes" id="UP000596739"/>
    </source>
</evidence>
<reference evidence="2" key="1">
    <citation type="submission" date="2021-01" db="EMBL/GenBank/DDBJ databases">
        <title>Genome public.</title>
        <authorList>
            <person name="Liu C."/>
            <person name="Sun Q."/>
        </authorList>
    </citation>
    <scope>NUCLEOTIDE SEQUENCE [LARGE SCALE GENOMIC DNA]</scope>
    <source>
        <strain evidence="2">YIM B02505</strain>
    </source>
</reference>
<evidence type="ECO:0000313" key="1">
    <source>
        <dbReference type="EMBL" id="MBK1809147.1"/>
    </source>
</evidence>
<dbReference type="RefSeq" id="WP_200265696.1">
    <property type="nucleotide sequence ID" value="NZ_JAENHN010000002.1"/>
</dbReference>
<keyword evidence="2" id="KW-1185">Reference proteome</keyword>
<name>A0ABS1EIH3_9CLOT</name>
<organism evidence="1 2">
    <name type="scientific">Clostridium yunnanense</name>
    <dbReference type="NCBI Taxonomy" id="2800325"/>
    <lineage>
        <taxon>Bacteria</taxon>
        <taxon>Bacillati</taxon>
        <taxon>Bacillota</taxon>
        <taxon>Clostridia</taxon>
        <taxon>Eubacteriales</taxon>
        <taxon>Clostridiaceae</taxon>
        <taxon>Clostridium</taxon>
    </lineage>
</organism>
<sequence>MARPKKPLSMQEGHLTVNQQTEKRLQEEIIECATDQLEKTPSWLRDNIAKKEWKRLVEQFKNIGVISNLDLNNLGAYCNAYSSYLEATKELKGQALTIEYTNKGGSTNLIENPLIKIQIKYSDEMKRYSSLLGLTIDSRLKMATIKLNETKKDITDEFGDI</sequence>
<dbReference type="Proteomes" id="UP000596739">
    <property type="component" value="Unassembled WGS sequence"/>
</dbReference>
<accession>A0ABS1EIH3</accession>
<dbReference type="InterPro" id="IPR006448">
    <property type="entry name" value="Phage_term_ssu_P27"/>
</dbReference>
<comment type="caution">
    <text evidence="1">The sequence shown here is derived from an EMBL/GenBank/DDBJ whole genome shotgun (WGS) entry which is preliminary data.</text>
</comment>
<dbReference type="EMBL" id="JAENHN010000002">
    <property type="protein sequence ID" value="MBK1809147.1"/>
    <property type="molecule type" value="Genomic_DNA"/>
</dbReference>
<proteinExistence type="predicted"/>
<dbReference type="NCBIfam" id="TIGR01558">
    <property type="entry name" value="sm_term_P27"/>
    <property type="match status" value="1"/>
</dbReference>